<evidence type="ECO:0000256" key="1">
    <source>
        <dbReference type="ARBA" id="ARBA00004141"/>
    </source>
</evidence>
<evidence type="ECO:0000256" key="3">
    <source>
        <dbReference type="ARBA" id="ARBA00022692"/>
    </source>
</evidence>
<dbReference type="PANTHER" id="PTHR12226">
    <property type="entry name" value="MANNOSE-P-DOLICHOL UTILIZATION DEFECT 1 LEC35 -RELATED"/>
    <property type="match status" value="1"/>
</dbReference>
<evidence type="ECO:0000256" key="4">
    <source>
        <dbReference type="ARBA" id="ARBA00022737"/>
    </source>
</evidence>
<protein>
    <submittedName>
        <fullName evidence="9">Mannose-P-dolichol utilization defect 1a</fullName>
    </submittedName>
</protein>
<keyword evidence="3 8" id="KW-0812">Transmembrane</keyword>
<dbReference type="InterPro" id="IPR016817">
    <property type="entry name" value="MannP-dilichol_defect-1"/>
</dbReference>
<dbReference type="GeneTree" id="ENSGT00940000153916"/>
<evidence type="ECO:0000313" key="9">
    <source>
        <dbReference type="Ensembl" id="ENSSAUP00010061827.1"/>
    </source>
</evidence>
<dbReference type="PANTHER" id="PTHR12226:SF2">
    <property type="entry name" value="MANNOSE-P-DOLICHOL UTILIZATION DEFECT 1 PROTEIN"/>
    <property type="match status" value="1"/>
</dbReference>
<name>A0A671YGD5_SPAAU</name>
<feature type="transmembrane region" description="Helical" evidence="8">
    <location>
        <begin position="270"/>
        <end position="289"/>
    </location>
</feature>
<comment type="subcellular location">
    <subcellularLocation>
        <location evidence="1">Membrane</location>
        <topology evidence="1">Multi-pass membrane protein</topology>
    </subcellularLocation>
</comment>
<evidence type="ECO:0000256" key="7">
    <source>
        <dbReference type="ARBA" id="ARBA00038475"/>
    </source>
</evidence>
<feature type="transmembrane region" description="Helical" evidence="8">
    <location>
        <begin position="125"/>
        <end position="148"/>
    </location>
</feature>
<evidence type="ECO:0000256" key="5">
    <source>
        <dbReference type="ARBA" id="ARBA00022989"/>
    </source>
</evidence>
<evidence type="ECO:0000256" key="6">
    <source>
        <dbReference type="ARBA" id="ARBA00023136"/>
    </source>
</evidence>
<dbReference type="Pfam" id="PF04193">
    <property type="entry name" value="PQ-loop"/>
    <property type="match status" value="1"/>
</dbReference>
<dbReference type="Ensembl" id="ENSSAUT00010064846.1">
    <property type="protein sequence ID" value="ENSSAUP00010061827.1"/>
    <property type="gene ID" value="ENSSAUG00010024991.1"/>
</dbReference>
<dbReference type="AlphaFoldDB" id="A0A671YGD5"/>
<reference evidence="9" key="3">
    <citation type="submission" date="2025-09" db="UniProtKB">
        <authorList>
            <consortium name="Ensembl"/>
        </authorList>
    </citation>
    <scope>IDENTIFICATION</scope>
</reference>
<evidence type="ECO:0000256" key="2">
    <source>
        <dbReference type="ARBA" id="ARBA00022448"/>
    </source>
</evidence>
<accession>A0A671YGD5</accession>
<dbReference type="RefSeq" id="XP_030295001.1">
    <property type="nucleotide sequence ID" value="XM_030439141.1"/>
</dbReference>
<keyword evidence="4" id="KW-0677">Repeat</keyword>
<dbReference type="GeneID" id="115594859"/>
<sequence>MQLPGHTLVMSERPSEIRVHCPGPVSSPCKHLGDLCALPQSAAPVTAQRPGCSSWTTMATSPVRHFLVSFVMPKKCYEEIFVHLHMHVPCLKFILNKIFGFWILLETFLAQPPQLVKILWRRSAAGISLTSALLQLYAFSWPVVYAMAHNFPLFAYAEKLLALAQTAAIVFLILHYRGDTLRGALFLSAYGGVIFLLGSYAVAAVTSAMQASSVAALIGSKALQARTNHHNGHTGQLSTLSVLLSCAGSLGVAVMSLQETGGSFTTLSHMLSACLSCVLVVQVLCYSSAETPRKRNASKCWRTVTNTDVVRRFFLRFKKSFEPKL</sequence>
<keyword evidence="2" id="KW-0813">Transport</keyword>
<comment type="similarity">
    <text evidence="7">Belongs to the MPDU1 (TC 2.A.43.3) family.</text>
</comment>
<dbReference type="OrthoDB" id="271506at2759"/>
<reference evidence="9" key="1">
    <citation type="submission" date="2021-04" db="EMBL/GenBank/DDBJ databases">
        <authorList>
            <consortium name="Wellcome Sanger Institute Data Sharing"/>
        </authorList>
    </citation>
    <scope>NUCLEOTIDE SEQUENCE [LARGE SCALE GENOMIC DNA]</scope>
</reference>
<dbReference type="InterPro" id="IPR006603">
    <property type="entry name" value="PQ-loop_rpt"/>
</dbReference>
<organism evidence="9 10">
    <name type="scientific">Sparus aurata</name>
    <name type="common">Gilthead sea bream</name>
    <dbReference type="NCBI Taxonomy" id="8175"/>
    <lineage>
        <taxon>Eukaryota</taxon>
        <taxon>Metazoa</taxon>
        <taxon>Chordata</taxon>
        <taxon>Craniata</taxon>
        <taxon>Vertebrata</taxon>
        <taxon>Euteleostomi</taxon>
        <taxon>Actinopterygii</taxon>
        <taxon>Neopterygii</taxon>
        <taxon>Teleostei</taxon>
        <taxon>Neoteleostei</taxon>
        <taxon>Acanthomorphata</taxon>
        <taxon>Eupercaria</taxon>
        <taxon>Spariformes</taxon>
        <taxon>Sparidae</taxon>
        <taxon>Sparus</taxon>
    </lineage>
</organism>
<keyword evidence="5 8" id="KW-1133">Transmembrane helix</keyword>
<dbReference type="OMA" id="WAERLFT"/>
<dbReference type="SMART" id="SM00679">
    <property type="entry name" value="CTNS"/>
    <property type="match status" value="2"/>
</dbReference>
<keyword evidence="10" id="KW-1185">Reference proteome</keyword>
<evidence type="ECO:0000313" key="10">
    <source>
        <dbReference type="Proteomes" id="UP000472265"/>
    </source>
</evidence>
<reference evidence="9" key="2">
    <citation type="submission" date="2025-08" db="UniProtKB">
        <authorList>
            <consortium name="Ensembl"/>
        </authorList>
    </citation>
    <scope>IDENTIFICATION</scope>
</reference>
<dbReference type="Gene3D" id="1.20.1280.290">
    <property type="match status" value="1"/>
</dbReference>
<keyword evidence="6 8" id="KW-0472">Membrane</keyword>
<proteinExistence type="inferred from homology"/>
<gene>
    <name evidence="9" type="primary">LOC115594859</name>
</gene>
<dbReference type="Proteomes" id="UP000472265">
    <property type="component" value="Chromosome 13"/>
</dbReference>
<evidence type="ECO:0000256" key="8">
    <source>
        <dbReference type="SAM" id="Phobius"/>
    </source>
</evidence>
<feature type="transmembrane region" description="Helical" evidence="8">
    <location>
        <begin position="160"/>
        <end position="177"/>
    </location>
</feature>
<dbReference type="InParanoid" id="A0A671YGD5"/>
<dbReference type="GO" id="GO:0009312">
    <property type="term" value="P:oligosaccharide biosynthetic process"/>
    <property type="evidence" value="ECO:0007669"/>
    <property type="project" value="TreeGrafter"/>
</dbReference>
<feature type="transmembrane region" description="Helical" evidence="8">
    <location>
        <begin position="189"/>
        <end position="218"/>
    </location>
</feature>
<dbReference type="GO" id="GO:0016020">
    <property type="term" value="C:membrane"/>
    <property type="evidence" value="ECO:0007669"/>
    <property type="project" value="UniProtKB-SubCell"/>
</dbReference>